<reference evidence="2 3" key="1">
    <citation type="journal article" date="2016" name="Mol. Biol. Evol.">
        <title>Comparative Genomics of Early-Diverging Mushroom-Forming Fungi Provides Insights into the Origins of Lignocellulose Decay Capabilities.</title>
        <authorList>
            <person name="Nagy L.G."/>
            <person name="Riley R."/>
            <person name="Tritt A."/>
            <person name="Adam C."/>
            <person name="Daum C."/>
            <person name="Floudas D."/>
            <person name="Sun H."/>
            <person name="Yadav J.S."/>
            <person name="Pangilinan J."/>
            <person name="Larsson K.H."/>
            <person name="Matsuura K."/>
            <person name="Barry K."/>
            <person name="Labutti K."/>
            <person name="Kuo R."/>
            <person name="Ohm R.A."/>
            <person name="Bhattacharya S.S."/>
            <person name="Shirouzu T."/>
            <person name="Yoshinaga Y."/>
            <person name="Martin F.M."/>
            <person name="Grigoriev I.V."/>
            <person name="Hibbett D.S."/>
        </authorList>
    </citation>
    <scope>NUCLEOTIDE SEQUENCE [LARGE SCALE GENOMIC DNA]</scope>
    <source>
        <strain evidence="2 3">L-15889</strain>
    </source>
</reference>
<evidence type="ECO:0000313" key="2">
    <source>
        <dbReference type="EMBL" id="KZT64324.1"/>
    </source>
</evidence>
<dbReference type="STRING" id="1314783.A0A165LEU9"/>
<feature type="region of interest" description="Disordered" evidence="1">
    <location>
        <begin position="1"/>
        <end position="21"/>
    </location>
</feature>
<keyword evidence="3" id="KW-1185">Reference proteome</keyword>
<organism evidence="2 3">
    <name type="scientific">Daedalea quercina L-15889</name>
    <dbReference type="NCBI Taxonomy" id="1314783"/>
    <lineage>
        <taxon>Eukaryota</taxon>
        <taxon>Fungi</taxon>
        <taxon>Dikarya</taxon>
        <taxon>Basidiomycota</taxon>
        <taxon>Agaricomycotina</taxon>
        <taxon>Agaricomycetes</taxon>
        <taxon>Polyporales</taxon>
        <taxon>Fomitopsis</taxon>
    </lineage>
</organism>
<dbReference type="InterPro" id="IPR032675">
    <property type="entry name" value="LRR_dom_sf"/>
</dbReference>
<evidence type="ECO:0008006" key="4">
    <source>
        <dbReference type="Google" id="ProtNLM"/>
    </source>
</evidence>
<dbReference type="Proteomes" id="UP000076727">
    <property type="component" value="Unassembled WGS sequence"/>
</dbReference>
<sequence>MSLSLLVRSNDDLSSDAPPPTQCGPAACLRCLGIPELLDVILRDVYGQGDGRGSIASFAVTSKEFHAGAIAVLWEEMETLVPLLNLIPPDVWNYVRKDEDPALAWLRLPHPRDRIMRSLEWYGQHIKRITWDQDQGNDMYILQESTIGLLAYLPSTIQLLPNVRSFEWTEHGPSAGLTLLNTRSFANSLLQELMLDMALTEENPVASVLDVVRRQCPKLNTLRLVGEADAPLDVAVSVALADLIRSVGLVEFSCTCPLFDEVLVAVAQSPSLKSVEVKADWCTLDNAVISVLPYAFPFVQDLTLRLEILDGSSLALLTKLKSDTLVNLSLHVTSEVYDDDLLIKHLVALTKAPFAETLRKIELHAWCMDSESDQDESNPCTVTLKTLQPLLRLRQLTHFSIYAKQFSLSSADIRTIAGAFPNVEALELMPTLVMGTEPSVEALQHLVELCPSLTLIVMPITVAFGVPTIRPGWKSSSRITVYTIVTAQDLSGDPQISAYISALFPASSSDEVYEASDITGEAKEQYVETEELKLEQTPSESAASARSHVDGWPKMLT</sequence>
<name>A0A165LEU9_9APHY</name>
<feature type="region of interest" description="Disordered" evidence="1">
    <location>
        <begin position="534"/>
        <end position="557"/>
    </location>
</feature>
<proteinExistence type="predicted"/>
<dbReference type="OrthoDB" id="3174539at2759"/>
<dbReference type="EMBL" id="KV429132">
    <property type="protein sequence ID" value="KZT64324.1"/>
    <property type="molecule type" value="Genomic_DNA"/>
</dbReference>
<dbReference type="AlphaFoldDB" id="A0A165LEU9"/>
<dbReference type="Gene3D" id="3.80.10.10">
    <property type="entry name" value="Ribonuclease Inhibitor"/>
    <property type="match status" value="1"/>
</dbReference>
<evidence type="ECO:0000313" key="3">
    <source>
        <dbReference type="Proteomes" id="UP000076727"/>
    </source>
</evidence>
<accession>A0A165LEU9</accession>
<evidence type="ECO:0000256" key="1">
    <source>
        <dbReference type="SAM" id="MobiDB-lite"/>
    </source>
</evidence>
<gene>
    <name evidence="2" type="ORF">DAEQUDRAFT_769787</name>
</gene>
<protein>
    <recommendedName>
        <fullName evidence="4">F-box domain-containing protein</fullName>
    </recommendedName>
</protein>